<feature type="compositionally biased region" description="Basic and acidic residues" evidence="1">
    <location>
        <begin position="67"/>
        <end position="78"/>
    </location>
</feature>
<dbReference type="EMBL" id="JH687402">
    <property type="protein sequence ID" value="EIM79695.1"/>
    <property type="molecule type" value="Genomic_DNA"/>
</dbReference>
<keyword evidence="3" id="KW-1185">Reference proteome</keyword>
<name>R7RXS5_STEHR</name>
<accession>R7RXS5</accession>
<dbReference type="KEGG" id="shs:STEHIDRAFT_163517"/>
<feature type="region of interest" description="Disordered" evidence="1">
    <location>
        <begin position="55"/>
        <end position="94"/>
    </location>
</feature>
<proteinExistence type="predicted"/>
<dbReference type="RefSeq" id="XP_007311266.1">
    <property type="nucleotide sequence ID" value="XM_007311204.1"/>
</dbReference>
<organism evidence="2 3">
    <name type="scientific">Stereum hirsutum (strain FP-91666)</name>
    <name type="common">White-rot fungus</name>
    <dbReference type="NCBI Taxonomy" id="721885"/>
    <lineage>
        <taxon>Eukaryota</taxon>
        <taxon>Fungi</taxon>
        <taxon>Dikarya</taxon>
        <taxon>Basidiomycota</taxon>
        <taxon>Agaricomycotina</taxon>
        <taxon>Agaricomycetes</taxon>
        <taxon>Russulales</taxon>
        <taxon>Stereaceae</taxon>
        <taxon>Stereum</taxon>
    </lineage>
</organism>
<dbReference type="GeneID" id="18802374"/>
<reference evidence="3" key="1">
    <citation type="journal article" date="2012" name="Science">
        <title>The Paleozoic origin of enzymatic lignin decomposition reconstructed from 31 fungal genomes.</title>
        <authorList>
            <person name="Floudas D."/>
            <person name="Binder M."/>
            <person name="Riley R."/>
            <person name="Barry K."/>
            <person name="Blanchette R.A."/>
            <person name="Henrissat B."/>
            <person name="Martinez A.T."/>
            <person name="Otillar R."/>
            <person name="Spatafora J.W."/>
            <person name="Yadav J.S."/>
            <person name="Aerts A."/>
            <person name="Benoit I."/>
            <person name="Boyd A."/>
            <person name="Carlson A."/>
            <person name="Copeland A."/>
            <person name="Coutinho P.M."/>
            <person name="de Vries R.P."/>
            <person name="Ferreira P."/>
            <person name="Findley K."/>
            <person name="Foster B."/>
            <person name="Gaskell J."/>
            <person name="Glotzer D."/>
            <person name="Gorecki P."/>
            <person name="Heitman J."/>
            <person name="Hesse C."/>
            <person name="Hori C."/>
            <person name="Igarashi K."/>
            <person name="Jurgens J.A."/>
            <person name="Kallen N."/>
            <person name="Kersten P."/>
            <person name="Kohler A."/>
            <person name="Kuees U."/>
            <person name="Kumar T.K.A."/>
            <person name="Kuo A."/>
            <person name="LaButti K."/>
            <person name="Larrondo L.F."/>
            <person name="Lindquist E."/>
            <person name="Ling A."/>
            <person name="Lombard V."/>
            <person name="Lucas S."/>
            <person name="Lundell T."/>
            <person name="Martin R."/>
            <person name="McLaughlin D.J."/>
            <person name="Morgenstern I."/>
            <person name="Morin E."/>
            <person name="Murat C."/>
            <person name="Nagy L.G."/>
            <person name="Nolan M."/>
            <person name="Ohm R.A."/>
            <person name="Patyshakuliyeva A."/>
            <person name="Rokas A."/>
            <person name="Ruiz-Duenas F.J."/>
            <person name="Sabat G."/>
            <person name="Salamov A."/>
            <person name="Samejima M."/>
            <person name="Schmutz J."/>
            <person name="Slot J.C."/>
            <person name="St John F."/>
            <person name="Stenlid J."/>
            <person name="Sun H."/>
            <person name="Sun S."/>
            <person name="Syed K."/>
            <person name="Tsang A."/>
            <person name="Wiebenga A."/>
            <person name="Young D."/>
            <person name="Pisabarro A."/>
            <person name="Eastwood D.C."/>
            <person name="Martin F."/>
            <person name="Cullen D."/>
            <person name="Grigoriev I.V."/>
            <person name="Hibbett D.S."/>
        </authorList>
    </citation>
    <scope>NUCLEOTIDE SEQUENCE [LARGE SCALE GENOMIC DNA]</scope>
    <source>
        <strain evidence="3">FP-91666</strain>
    </source>
</reference>
<dbReference type="Proteomes" id="UP000053927">
    <property type="component" value="Unassembled WGS sequence"/>
</dbReference>
<sequence length="157" mass="17687">MDPNLPATDGFFGLSFLNADNMLDTGDIVNIEEPTAPTDNQEFNYWYPEAHPQIDEPLFRNPADVQRVLDDRPAEDRTPVPNQQSTSNASPELALAEMASYINWDGTRPAPKTSSTVFKFGEDEYRNFTFPNPPSSGGKREFTGSFPTHFNQRPETR</sequence>
<feature type="compositionally biased region" description="Polar residues" evidence="1">
    <location>
        <begin position="80"/>
        <end position="90"/>
    </location>
</feature>
<evidence type="ECO:0000313" key="2">
    <source>
        <dbReference type="EMBL" id="EIM79695.1"/>
    </source>
</evidence>
<feature type="region of interest" description="Disordered" evidence="1">
    <location>
        <begin position="122"/>
        <end position="157"/>
    </location>
</feature>
<dbReference type="AlphaFoldDB" id="R7RXS5"/>
<evidence type="ECO:0000256" key="1">
    <source>
        <dbReference type="SAM" id="MobiDB-lite"/>
    </source>
</evidence>
<evidence type="ECO:0000313" key="3">
    <source>
        <dbReference type="Proteomes" id="UP000053927"/>
    </source>
</evidence>
<gene>
    <name evidence="2" type="ORF">STEHIDRAFT_163517</name>
</gene>
<protein>
    <submittedName>
        <fullName evidence="2">Uncharacterized protein</fullName>
    </submittedName>
</protein>